<proteinExistence type="predicted"/>
<reference evidence="1" key="1">
    <citation type="submission" date="2021-01" db="EMBL/GenBank/DDBJ databases">
        <authorList>
            <consortium name="Genoscope - CEA"/>
            <person name="William W."/>
        </authorList>
    </citation>
    <scope>NUCLEOTIDE SEQUENCE</scope>
</reference>
<name>A0A8S1SHR4_PAROT</name>
<evidence type="ECO:0000313" key="2">
    <source>
        <dbReference type="Proteomes" id="UP000683925"/>
    </source>
</evidence>
<evidence type="ECO:0000313" key="1">
    <source>
        <dbReference type="EMBL" id="CAD8139953.1"/>
    </source>
</evidence>
<dbReference type="AlphaFoldDB" id="A0A8S1SHR4"/>
<dbReference type="Proteomes" id="UP000683925">
    <property type="component" value="Unassembled WGS sequence"/>
</dbReference>
<dbReference type="EMBL" id="CAJJDP010000010">
    <property type="protein sequence ID" value="CAD8139953.1"/>
    <property type="molecule type" value="Genomic_DNA"/>
</dbReference>
<organism evidence="1 2">
    <name type="scientific">Paramecium octaurelia</name>
    <dbReference type="NCBI Taxonomy" id="43137"/>
    <lineage>
        <taxon>Eukaryota</taxon>
        <taxon>Sar</taxon>
        <taxon>Alveolata</taxon>
        <taxon>Ciliophora</taxon>
        <taxon>Intramacronucleata</taxon>
        <taxon>Oligohymenophorea</taxon>
        <taxon>Peniculida</taxon>
        <taxon>Parameciidae</taxon>
        <taxon>Paramecium</taxon>
    </lineage>
</organism>
<sequence>MCPMQSIRSGISKTHRQILQKCLISCVEMPLKNAKCHLSLFSPVSLMANIFTFLGKEC</sequence>
<accession>A0A8S1SHR4</accession>
<protein>
    <submittedName>
        <fullName evidence="1">Uncharacterized protein</fullName>
    </submittedName>
</protein>
<comment type="caution">
    <text evidence="1">The sequence shown here is derived from an EMBL/GenBank/DDBJ whole genome shotgun (WGS) entry which is preliminary data.</text>
</comment>
<gene>
    <name evidence="1" type="ORF">POCTA_138.1.T0110155</name>
</gene>
<keyword evidence="2" id="KW-1185">Reference proteome</keyword>